<dbReference type="RefSeq" id="WP_171221884.1">
    <property type="nucleotide sequence ID" value="NZ_CP121446.1"/>
</dbReference>
<dbReference type="Gene3D" id="3.30.420.430">
    <property type="match status" value="1"/>
</dbReference>
<evidence type="ECO:0000313" key="5">
    <source>
        <dbReference type="EMBL" id="NNT71702.1"/>
    </source>
</evidence>
<feature type="region of interest" description="Disordered" evidence="3">
    <location>
        <begin position="1"/>
        <end position="37"/>
    </location>
</feature>
<dbReference type="InterPro" id="IPR003886">
    <property type="entry name" value="NIDO_dom"/>
</dbReference>
<gene>
    <name evidence="5" type="ORF">HKT18_05670</name>
</gene>
<dbReference type="Pfam" id="PF18962">
    <property type="entry name" value="Por_Secre_tail"/>
    <property type="match status" value="1"/>
</dbReference>
<evidence type="ECO:0000313" key="6">
    <source>
        <dbReference type="Proteomes" id="UP000536509"/>
    </source>
</evidence>
<name>A0A7Y3VYM8_9FLAO</name>
<dbReference type="Proteomes" id="UP000536509">
    <property type="component" value="Unassembled WGS sequence"/>
</dbReference>
<dbReference type="NCBIfam" id="TIGR04183">
    <property type="entry name" value="Por_Secre_tail"/>
    <property type="match status" value="1"/>
</dbReference>
<dbReference type="InterPro" id="IPR003410">
    <property type="entry name" value="HYR_dom"/>
</dbReference>
<evidence type="ECO:0000259" key="4">
    <source>
        <dbReference type="PROSITE" id="PS50825"/>
    </source>
</evidence>
<dbReference type="InterPro" id="IPR021655">
    <property type="entry name" value="Put_metal-bd"/>
</dbReference>
<dbReference type="GO" id="GO:0007160">
    <property type="term" value="P:cell-matrix adhesion"/>
    <property type="evidence" value="ECO:0007669"/>
    <property type="project" value="InterPro"/>
</dbReference>
<dbReference type="PANTHER" id="PTHR24273">
    <property type="entry name" value="FI04643P-RELATED"/>
    <property type="match status" value="1"/>
</dbReference>
<dbReference type="Pfam" id="PF02494">
    <property type="entry name" value="HYR"/>
    <property type="match status" value="8"/>
</dbReference>
<feature type="domain" description="HYR" evidence="4">
    <location>
        <begin position="666"/>
        <end position="749"/>
    </location>
</feature>
<evidence type="ECO:0000256" key="2">
    <source>
        <dbReference type="ARBA" id="ARBA00022737"/>
    </source>
</evidence>
<dbReference type="Pfam" id="PF11617">
    <property type="entry name" value="Cu-binding_MopE"/>
    <property type="match status" value="1"/>
</dbReference>
<organism evidence="5 6">
    <name type="scientific">Flavobacterium rivulicola</name>
    <dbReference type="NCBI Taxonomy" id="2732161"/>
    <lineage>
        <taxon>Bacteria</taxon>
        <taxon>Pseudomonadati</taxon>
        <taxon>Bacteroidota</taxon>
        <taxon>Flavobacteriia</taxon>
        <taxon>Flavobacteriales</taxon>
        <taxon>Flavobacteriaceae</taxon>
        <taxon>Flavobacterium</taxon>
    </lineage>
</organism>
<dbReference type="Gene3D" id="2.60.40.4140">
    <property type="match status" value="1"/>
</dbReference>
<feature type="domain" description="HYR" evidence="4">
    <location>
        <begin position="371"/>
        <end position="449"/>
    </location>
</feature>
<protein>
    <submittedName>
        <fullName evidence="5">HYR domain-containing protein</fullName>
    </submittedName>
</protein>
<feature type="domain" description="HYR" evidence="4">
    <location>
        <begin position="1204"/>
        <end position="1285"/>
    </location>
</feature>
<dbReference type="PANTHER" id="PTHR24273:SF32">
    <property type="entry name" value="HYALIN"/>
    <property type="match status" value="1"/>
</dbReference>
<reference evidence="5 6" key="1">
    <citation type="submission" date="2020-05" db="EMBL/GenBank/DDBJ databases">
        <title>Draft genome of Flavobacterium sp. IMCC34852.</title>
        <authorList>
            <person name="Song J."/>
            <person name="Cho J.-C."/>
        </authorList>
    </citation>
    <scope>NUCLEOTIDE SEQUENCE [LARGE SCALE GENOMIC DNA]</scope>
    <source>
        <strain evidence="5 6">IMCC34852</strain>
    </source>
</reference>
<proteinExistence type="predicted"/>
<accession>A0A7Y3VYM8</accession>
<dbReference type="Gene3D" id="2.60.40.10">
    <property type="entry name" value="Immunoglobulins"/>
    <property type="match status" value="2"/>
</dbReference>
<keyword evidence="6" id="KW-1185">Reference proteome</keyword>
<keyword evidence="1" id="KW-0732">Signal</keyword>
<evidence type="ECO:0000256" key="1">
    <source>
        <dbReference type="ARBA" id="ARBA00022729"/>
    </source>
</evidence>
<dbReference type="Pfam" id="PF06119">
    <property type="entry name" value="NIDO"/>
    <property type="match status" value="2"/>
</dbReference>
<dbReference type="PROSITE" id="PS50825">
    <property type="entry name" value="HYR"/>
    <property type="match status" value="5"/>
</dbReference>
<evidence type="ECO:0000256" key="3">
    <source>
        <dbReference type="SAM" id="MobiDB-lite"/>
    </source>
</evidence>
<feature type="compositionally biased region" description="Low complexity" evidence="3">
    <location>
        <begin position="20"/>
        <end position="30"/>
    </location>
</feature>
<dbReference type="InterPro" id="IPR026444">
    <property type="entry name" value="Secre_tail"/>
</dbReference>
<keyword evidence="2" id="KW-0677">Repeat</keyword>
<dbReference type="EMBL" id="JABEVX010000002">
    <property type="protein sequence ID" value="NNT71702.1"/>
    <property type="molecule type" value="Genomic_DNA"/>
</dbReference>
<sequence>MINKSNAQTIIEPGPEHYASKASSSKSSTTPIIKANTNNPEQLNKAFNLSSRSNTNVAQSTAVNCYIPPDATYTNFPGNDDGSVGIALPFQFSLYGTNYNVVFINNNGNLTFTAPSGSFDPVGFPTNIPMVAPFWADVDTRVGNTVKYKISPTSLIVTWPGVGYYNQNISKLNTFQVVITNGNDPLIGLGNNVAFYYGDMQWTTGEASSNGGSGGFGGVPATAGINKGDGINFIQIGRFNQNNTTYGGPLSGTSGISYLDFGCYPLTAGSLTNLQPAVSGVPANNTINIACGETGTINLTALPPEVGQNVSVVVNTGGLCNTTQTTTSGTSSNATVTIAGDACNEGTHNISFVFTDNFNPSASTTVNITVVIGTAPVIACPANITVSNATGQCGANVSFAATATGSLAPTLTYSPASGSFFPVGTTTVTATATNACGTDTCTFTVTVNDTESPVVTCPGNQTLPVGSNCLVSLPDYVTTSAVNLSVRVNSGSAATSCVDGFLGGAPEPHWRVNVNNQGWVTYPSSGICFANTPNIQYNQSYNCSNDYPASVIVCFRVFEDDGVACIVNETCLVEVCQSYPAPTPGTSATYTLSIPSSAPSWGTVSFTITSTGAFTNCPAATDNCSVSVTQSPLPGTPLAPGNHTVTLNATDPSGNTDSCTFNVLVIDTTAPIINCPPNITGVMATSVNGAVVNYPTPLGFDNCSGATTTRIAGLASGSTFPIGTTTVTHQVTNAAGLTAQCSFNVTVVAVPPQITCPSNITVNTAANQCGANVSFAATETIGIPASTITYSPASGSLFPVGTTTVTATATNTVGSSTCTFTVTVNDTQPPTINCPANIVTTNTTGQCGKIVTFEATASDNCGTANLSYSPASGSTFAVGTTTVIATANDGNGNTTSCTFTVTVNDTEAPSITCSAPVTISNTPGLCSGTATLTAPVVTDNCAVAPQMTLNGSFSSGSDQWNQCGNNVEAYGTEAGYGGSNPFNAVAEIDHEPVTLCQNISGFVVGQTYQLTFRASRRSGAPPTVGTIITIDGGALNTTVSRSNGLFSLTPETISFVATQTTHQLKFEPSAGWGGTVGFIIDDISINRQFISNNAPPTFPFGNTTVTWTATDASGNTVSCNQTVTVNDTEAPTIACPANITVNNTANQCGANVSFTATASDNCGTATITYSPASGSFFAVGTTTVTATADDGHGNTTSCTFTVTVNDTQPPVINCPANINVDMDPGSCGAVVTFAATASDNCGTSNITYSPASGSFFALGTTTVTATADDGHGNTTSCTFTVTVDLLDHVNLQWPPNAAICPGGTFTAYGQVYEPNVTTVNGQQGANIEVHFGYNSSNTNPSTWTNWSPASFNQFGGGPNNDEYFYNFSSNVPGTYYYTFRYRQNGCTWQYGGFQQWDGGTWDGTNYVSGVLTVQSLDWANLQWPPNATICQGSSMTAYGQVYESGVTPGAGLQGAGIEVQFGYSSTNTNPSGWSNWSTASFNQFGGGYANDEYFYNFTPPTSGTYYYTFRYRLNGCLWQYGGYSSGGGLFWDGTNFVNGTLNVSPTTVGGVVSGGTSICPGETSALLTLSNYTGMILGWESSTAPFLSWNPIGNNNNTYTSGPLAETTKFRAIVQSGVCPSMASAETTVVVYLTYPFYADNDDDGYGAGPSVLLCSDDANNAPEGYSVDGTDCDDTLADRHETFPFFVDADGDGYGAEGSTAVQLCAVDGDTPPESNYSVNDDDCNDLVFEINPSVAEIPFDNIDNNCNGTLYDGHPLIVVNVLSPSCGGINHGLNNTINCTEIDLGEGFVIGYRFKVTNLSTGQVDYVDTVQHHFKLTDTDIYAYGTSYSIQVAAIVNGEVQGYNGNTCTLTTTNVATTKVVNSQCGSTLLFMNSTINANAVNSAITYRFRVARADAPSTYYYTGERNLPNFNLTMLTAPVGFLTYDTEYKVDVQIKIKLANVIAWSQYGQVCSIFTPAPPTSSVIASQCELVASSYTQVINATPFAGATLYRFLLTHYDEFGDLDYEQYQDSPTPNFTLSMFSGLLPDTTYNVAVSMLLYGTFVPYDKECTVTTPMAARIIETTPFKATVYPNPYTNNFMIDVTTADTALIEIKVYDMVGRLVEQKTVKVSDLEKAPIGERYPSGVYNVIVSQGENIQTVRVVRR</sequence>
<feature type="domain" description="HYR" evidence="4">
    <location>
        <begin position="1039"/>
        <end position="1127"/>
    </location>
</feature>
<dbReference type="InterPro" id="IPR013783">
    <property type="entry name" value="Ig-like_fold"/>
</dbReference>
<feature type="domain" description="HYR" evidence="4">
    <location>
        <begin position="824"/>
        <end position="905"/>
    </location>
</feature>
<comment type="caution">
    <text evidence="5">The sequence shown here is derived from an EMBL/GenBank/DDBJ whole genome shotgun (WGS) entry which is preliminary data.</text>
</comment>